<name>A0A915PUR2_9BILA</name>
<dbReference type="AlphaFoldDB" id="A0A915PUR2"/>
<protein>
    <submittedName>
        <fullName evidence="2">Uncharacterized protein</fullName>
    </submittedName>
</protein>
<organism evidence="1 2">
    <name type="scientific">Setaria digitata</name>
    <dbReference type="NCBI Taxonomy" id="48799"/>
    <lineage>
        <taxon>Eukaryota</taxon>
        <taxon>Metazoa</taxon>
        <taxon>Ecdysozoa</taxon>
        <taxon>Nematoda</taxon>
        <taxon>Chromadorea</taxon>
        <taxon>Rhabditida</taxon>
        <taxon>Spirurina</taxon>
        <taxon>Spiruromorpha</taxon>
        <taxon>Filarioidea</taxon>
        <taxon>Setariidae</taxon>
        <taxon>Setaria</taxon>
    </lineage>
</organism>
<dbReference type="WBParaSite" id="sdigi.contig27.g2126.t1">
    <property type="protein sequence ID" value="sdigi.contig27.g2126.t1"/>
    <property type="gene ID" value="sdigi.contig27.g2126"/>
</dbReference>
<keyword evidence="1" id="KW-1185">Reference proteome</keyword>
<dbReference type="Proteomes" id="UP000887581">
    <property type="component" value="Unplaced"/>
</dbReference>
<evidence type="ECO:0000313" key="2">
    <source>
        <dbReference type="WBParaSite" id="sdigi.contig27.g2126.t1"/>
    </source>
</evidence>
<sequence length="95" mass="11019">MMRSQKSAKLWKRILHDREGIFPNQTSTRDCQMERQGLQSLDSYTTANSKASRSASFLDEEAKGYRCRERMLSLPSLRSASSPLCYIEQKLQRDI</sequence>
<reference evidence="2" key="1">
    <citation type="submission" date="2022-11" db="UniProtKB">
        <authorList>
            <consortium name="WormBaseParasite"/>
        </authorList>
    </citation>
    <scope>IDENTIFICATION</scope>
</reference>
<accession>A0A915PUR2</accession>
<evidence type="ECO:0000313" key="1">
    <source>
        <dbReference type="Proteomes" id="UP000887581"/>
    </source>
</evidence>
<proteinExistence type="predicted"/>